<evidence type="ECO:0000313" key="2">
    <source>
        <dbReference type="EMBL" id="KAG0311842.1"/>
    </source>
</evidence>
<keyword evidence="3" id="KW-1185">Reference proteome</keyword>
<feature type="compositionally biased region" description="Low complexity" evidence="1">
    <location>
        <begin position="131"/>
        <end position="153"/>
    </location>
</feature>
<feature type="region of interest" description="Disordered" evidence="1">
    <location>
        <begin position="118"/>
        <end position="153"/>
    </location>
</feature>
<gene>
    <name evidence="2" type="ORF">BGZ97_011605</name>
</gene>
<comment type="caution">
    <text evidence="2">The sequence shown here is derived from an EMBL/GenBank/DDBJ whole genome shotgun (WGS) entry which is preliminary data.</text>
</comment>
<organism evidence="2 3">
    <name type="scientific">Linnemannia gamsii</name>
    <dbReference type="NCBI Taxonomy" id="64522"/>
    <lineage>
        <taxon>Eukaryota</taxon>
        <taxon>Fungi</taxon>
        <taxon>Fungi incertae sedis</taxon>
        <taxon>Mucoromycota</taxon>
        <taxon>Mortierellomycotina</taxon>
        <taxon>Mortierellomycetes</taxon>
        <taxon>Mortierellales</taxon>
        <taxon>Mortierellaceae</taxon>
        <taxon>Linnemannia</taxon>
    </lineage>
</organism>
<dbReference type="EMBL" id="JAAAIN010000673">
    <property type="protein sequence ID" value="KAG0311842.1"/>
    <property type="molecule type" value="Genomic_DNA"/>
</dbReference>
<name>A0A9P6UMZ1_9FUNG</name>
<evidence type="ECO:0000256" key="1">
    <source>
        <dbReference type="SAM" id="MobiDB-lite"/>
    </source>
</evidence>
<evidence type="ECO:0000313" key="3">
    <source>
        <dbReference type="Proteomes" id="UP000823405"/>
    </source>
</evidence>
<dbReference type="InterPro" id="IPR032675">
    <property type="entry name" value="LRR_dom_sf"/>
</dbReference>
<dbReference type="Gene3D" id="3.80.10.10">
    <property type="entry name" value="Ribonuclease Inhibitor"/>
    <property type="match status" value="1"/>
</dbReference>
<dbReference type="AlphaFoldDB" id="A0A9P6UMZ1"/>
<proteinExistence type="predicted"/>
<dbReference type="Proteomes" id="UP000823405">
    <property type="component" value="Unassembled WGS sequence"/>
</dbReference>
<feature type="region of interest" description="Disordered" evidence="1">
    <location>
        <begin position="205"/>
        <end position="234"/>
    </location>
</feature>
<dbReference type="OrthoDB" id="2277867at2759"/>
<reference evidence="2" key="1">
    <citation type="journal article" date="2020" name="Fungal Divers.">
        <title>Resolving the Mortierellaceae phylogeny through synthesis of multi-gene phylogenetics and phylogenomics.</title>
        <authorList>
            <person name="Vandepol N."/>
            <person name="Liber J."/>
            <person name="Desiro A."/>
            <person name="Na H."/>
            <person name="Kennedy M."/>
            <person name="Barry K."/>
            <person name="Grigoriev I.V."/>
            <person name="Miller A.N."/>
            <person name="O'Donnell K."/>
            <person name="Stajich J.E."/>
            <person name="Bonito G."/>
        </authorList>
    </citation>
    <scope>NUCLEOTIDE SEQUENCE</scope>
    <source>
        <strain evidence="2">NVP60</strain>
    </source>
</reference>
<accession>A0A9P6UMZ1</accession>
<protein>
    <submittedName>
        <fullName evidence="2">Uncharacterized protein</fullName>
    </submittedName>
</protein>
<sequence>MPPNNTNAIAGCDLDVGFRVQYSDLAMLQWVQLQVLNADQVIIVDNLDNSTRAEWDDVRAKNITWSIPADLTPGDYTLRAFGDAYYYCTDKGIRTLCPLLLEDRETIHVTAPLKAGDECPASLTPISKPKSSSASSLLSPSLPSSSSSSSSESTSAAPILHFNIDPDVLNLLQSGDHVAKQQNQEQKVTSGHIGEGLSVEIGKGLSQKSDTAKGGDAVSGKDGMKKDSSNESAINGASGAERWMVVGRVGSGTSLAVLLASNAWCLDWEDLFLQNVASGSLRTHGHYIKSVKFNCRNDFLDKFLELAPSTFPRLTSAKLSGPIKSDDIIADFIRRCTRGLRRLEIVYSPNKVEDYNVRHVDFGAKSADALFGHVATLKVFRVEAPKFTSKEIQRFLCSAPKLKEFYILPKLRNSKVMECSLDANDVVGADWVCTDLRVFGCQVTRIPRVELPSKYIDSVYPVLKKGTPQESTDLQHRVYKQLGRLVRLEELQLGIPLDTKCKVYDRWDRLFHRQYDCLAMTLESGVDLMRDCKRIRLVCLYSMAAYFGEEDKQWMEEHWPELVEICYSKPGESEYDNFIYN</sequence>